<organism evidence="1 2">
    <name type="scientific">Colletotrichum asianum</name>
    <dbReference type="NCBI Taxonomy" id="702518"/>
    <lineage>
        <taxon>Eukaryota</taxon>
        <taxon>Fungi</taxon>
        <taxon>Dikarya</taxon>
        <taxon>Ascomycota</taxon>
        <taxon>Pezizomycotina</taxon>
        <taxon>Sordariomycetes</taxon>
        <taxon>Hypocreomycetidae</taxon>
        <taxon>Glomerellales</taxon>
        <taxon>Glomerellaceae</taxon>
        <taxon>Colletotrichum</taxon>
        <taxon>Colletotrichum gloeosporioides species complex</taxon>
    </lineage>
</organism>
<name>A0A8H3VZ62_9PEZI</name>
<evidence type="ECO:0000313" key="1">
    <source>
        <dbReference type="EMBL" id="KAF0317599.1"/>
    </source>
</evidence>
<gene>
    <name evidence="1" type="ORF">GQ607_015205</name>
</gene>
<keyword evidence="2" id="KW-1185">Reference proteome</keyword>
<accession>A0A8H3VZ62</accession>
<dbReference type="EMBL" id="WOWK01000127">
    <property type="protein sequence ID" value="KAF0317599.1"/>
    <property type="molecule type" value="Genomic_DNA"/>
</dbReference>
<comment type="caution">
    <text evidence="1">The sequence shown here is derived from an EMBL/GenBank/DDBJ whole genome shotgun (WGS) entry which is preliminary data.</text>
</comment>
<dbReference type="AlphaFoldDB" id="A0A8H3VZ62"/>
<proteinExistence type="predicted"/>
<dbReference type="Proteomes" id="UP000434172">
    <property type="component" value="Unassembled WGS sequence"/>
</dbReference>
<reference evidence="1 2" key="1">
    <citation type="submission" date="2019-12" db="EMBL/GenBank/DDBJ databases">
        <title>A genome sequence resource for the geographically widespread anthracnose pathogen Colletotrichum asianum.</title>
        <authorList>
            <person name="Meng Y."/>
        </authorList>
    </citation>
    <scope>NUCLEOTIDE SEQUENCE [LARGE SCALE GENOMIC DNA]</scope>
    <source>
        <strain evidence="1 2">ICMP 18580</strain>
    </source>
</reference>
<sequence length="17" mass="1743">MLALTSIAINSNALPTL</sequence>
<protein>
    <submittedName>
        <fullName evidence="1">Uncharacterized protein</fullName>
    </submittedName>
</protein>
<evidence type="ECO:0000313" key="2">
    <source>
        <dbReference type="Proteomes" id="UP000434172"/>
    </source>
</evidence>